<sequence length="65" mass="6593">MLRSCGWSAAEATGRPKAGSGPQRGPDALLLAGRAERVPAGGERSEPPPLTRSVSGRGAQRPGSL</sequence>
<name>A0ABP8ZKR8_9ACTN</name>
<comment type="caution">
    <text evidence="2">The sequence shown here is derived from an EMBL/GenBank/DDBJ whole genome shotgun (WGS) entry which is preliminary data.</text>
</comment>
<dbReference type="Proteomes" id="UP001501147">
    <property type="component" value="Unassembled WGS sequence"/>
</dbReference>
<reference evidence="3" key="1">
    <citation type="journal article" date="2019" name="Int. J. Syst. Evol. Microbiol.">
        <title>The Global Catalogue of Microorganisms (GCM) 10K type strain sequencing project: providing services to taxonomists for standard genome sequencing and annotation.</title>
        <authorList>
            <consortium name="The Broad Institute Genomics Platform"/>
            <consortium name="The Broad Institute Genome Sequencing Center for Infectious Disease"/>
            <person name="Wu L."/>
            <person name="Ma J."/>
        </authorList>
    </citation>
    <scope>NUCLEOTIDE SEQUENCE [LARGE SCALE GENOMIC DNA]</scope>
    <source>
        <strain evidence="3">JCM 18324</strain>
    </source>
</reference>
<evidence type="ECO:0000256" key="1">
    <source>
        <dbReference type="SAM" id="MobiDB-lite"/>
    </source>
</evidence>
<dbReference type="EMBL" id="BAABJV010000001">
    <property type="protein sequence ID" value="GAA4759311.1"/>
    <property type="molecule type" value="Genomic_DNA"/>
</dbReference>
<protein>
    <submittedName>
        <fullName evidence="2">Uncharacterized protein</fullName>
    </submittedName>
</protein>
<proteinExistence type="predicted"/>
<organism evidence="2 3">
    <name type="scientific">Streptomyces sanyensis</name>
    <dbReference type="NCBI Taxonomy" id="568869"/>
    <lineage>
        <taxon>Bacteria</taxon>
        <taxon>Bacillati</taxon>
        <taxon>Actinomycetota</taxon>
        <taxon>Actinomycetes</taxon>
        <taxon>Kitasatosporales</taxon>
        <taxon>Streptomycetaceae</taxon>
        <taxon>Streptomyces</taxon>
    </lineage>
</organism>
<gene>
    <name evidence="2" type="ORF">GCM10023329_00010</name>
</gene>
<evidence type="ECO:0000313" key="2">
    <source>
        <dbReference type="EMBL" id="GAA4759311.1"/>
    </source>
</evidence>
<accession>A0ABP8ZKR8</accession>
<keyword evidence="3" id="KW-1185">Reference proteome</keyword>
<feature type="region of interest" description="Disordered" evidence="1">
    <location>
        <begin position="1"/>
        <end position="65"/>
    </location>
</feature>
<evidence type="ECO:0000313" key="3">
    <source>
        <dbReference type="Proteomes" id="UP001501147"/>
    </source>
</evidence>